<feature type="domain" description="ABC transmembrane type-1" evidence="8">
    <location>
        <begin position="84"/>
        <end position="295"/>
    </location>
</feature>
<comment type="caution">
    <text evidence="9">The sequence shown here is derived from an EMBL/GenBank/DDBJ whole genome shotgun (WGS) entry which is preliminary data.</text>
</comment>
<evidence type="ECO:0000259" key="8">
    <source>
        <dbReference type="PROSITE" id="PS50928"/>
    </source>
</evidence>
<dbReference type="Gene3D" id="1.10.3720.10">
    <property type="entry name" value="MetI-like"/>
    <property type="match status" value="1"/>
</dbReference>
<feature type="transmembrane region" description="Helical" evidence="7">
    <location>
        <begin position="276"/>
        <end position="299"/>
    </location>
</feature>
<keyword evidence="5 7" id="KW-1133">Transmembrane helix</keyword>
<organism evidence="9 10">
    <name type="scientific">Actinocatenispora rupis</name>
    <dbReference type="NCBI Taxonomy" id="519421"/>
    <lineage>
        <taxon>Bacteria</taxon>
        <taxon>Bacillati</taxon>
        <taxon>Actinomycetota</taxon>
        <taxon>Actinomycetes</taxon>
        <taxon>Micromonosporales</taxon>
        <taxon>Micromonosporaceae</taxon>
        <taxon>Actinocatenispora</taxon>
    </lineage>
</organism>
<evidence type="ECO:0000256" key="7">
    <source>
        <dbReference type="RuleBase" id="RU363032"/>
    </source>
</evidence>
<dbReference type="Pfam" id="PF00528">
    <property type="entry name" value="BPD_transp_1"/>
    <property type="match status" value="1"/>
</dbReference>
<feature type="transmembrane region" description="Helical" evidence="7">
    <location>
        <begin position="20"/>
        <end position="41"/>
    </location>
</feature>
<dbReference type="InterPro" id="IPR035906">
    <property type="entry name" value="MetI-like_sf"/>
</dbReference>
<keyword evidence="3" id="KW-1003">Cell membrane</keyword>
<keyword evidence="10" id="KW-1185">Reference proteome</keyword>
<comment type="subcellular location">
    <subcellularLocation>
        <location evidence="1 7">Cell membrane</location>
        <topology evidence="1 7">Multi-pass membrane protein</topology>
    </subcellularLocation>
</comment>
<evidence type="ECO:0000256" key="3">
    <source>
        <dbReference type="ARBA" id="ARBA00022475"/>
    </source>
</evidence>
<keyword evidence="2 7" id="KW-0813">Transport</keyword>
<accession>A0A8J3NGX1</accession>
<sequence>MIVSTTRVPAKDRSRTRRGFLRGPAPWLLPSMAVLILLSLYPQIQALLNSVRLYNLSIASNPLRFVGLRNFAYAFADEQFVGAIGRTMLFAVVTTGAELLLGFGVALLLNKKLRGVKLARSLIILPTAIAPAVAGLAFRYFYQTDGIAPTLLSAVGVTPPEAGILGDTKTALVGIMVTEVWQWTPFAALIFLAALQGVPRDVLEAAAIDGAGRLRTTWSVVLPLMRSVIVTVVLLRFIATVNVFDIVYVQTQGGPGDATTTLGLNIFYTGLTYYNIGYASALTWLVTLFVALLINVYLLTAGRRSGGLS</sequence>
<evidence type="ECO:0000256" key="6">
    <source>
        <dbReference type="ARBA" id="ARBA00023136"/>
    </source>
</evidence>
<feature type="transmembrane region" description="Helical" evidence="7">
    <location>
        <begin position="218"/>
        <end position="239"/>
    </location>
</feature>
<reference evidence="9" key="1">
    <citation type="submission" date="2021-01" db="EMBL/GenBank/DDBJ databases">
        <title>Whole genome shotgun sequence of Actinocatenispora rupis NBRC 107355.</title>
        <authorList>
            <person name="Komaki H."/>
            <person name="Tamura T."/>
        </authorList>
    </citation>
    <scope>NUCLEOTIDE SEQUENCE</scope>
    <source>
        <strain evidence="9">NBRC 107355</strain>
    </source>
</reference>
<dbReference type="PROSITE" id="PS50928">
    <property type="entry name" value="ABC_TM1"/>
    <property type="match status" value="1"/>
</dbReference>
<evidence type="ECO:0000313" key="10">
    <source>
        <dbReference type="Proteomes" id="UP000612808"/>
    </source>
</evidence>
<protein>
    <submittedName>
        <fullName evidence="9">ABC transporter permease</fullName>
    </submittedName>
</protein>
<feature type="transmembrane region" description="Helical" evidence="7">
    <location>
        <begin position="121"/>
        <end position="142"/>
    </location>
</feature>
<dbReference type="InterPro" id="IPR000515">
    <property type="entry name" value="MetI-like"/>
</dbReference>
<feature type="transmembrane region" description="Helical" evidence="7">
    <location>
        <begin position="88"/>
        <end position="109"/>
    </location>
</feature>
<dbReference type="GO" id="GO:0055085">
    <property type="term" value="P:transmembrane transport"/>
    <property type="evidence" value="ECO:0007669"/>
    <property type="project" value="InterPro"/>
</dbReference>
<dbReference type="Proteomes" id="UP000612808">
    <property type="component" value="Unassembled WGS sequence"/>
</dbReference>
<dbReference type="RefSeq" id="WP_203663592.1">
    <property type="nucleotide sequence ID" value="NZ_BAAAZM010000021.1"/>
</dbReference>
<evidence type="ECO:0000256" key="4">
    <source>
        <dbReference type="ARBA" id="ARBA00022692"/>
    </source>
</evidence>
<dbReference type="PANTHER" id="PTHR43005">
    <property type="entry name" value="BLR7065 PROTEIN"/>
    <property type="match status" value="1"/>
</dbReference>
<comment type="similarity">
    <text evidence="7">Belongs to the binding-protein-dependent transport system permease family.</text>
</comment>
<dbReference type="PANTHER" id="PTHR43005:SF1">
    <property type="entry name" value="SPERMIDINE_PUTRESCINE TRANSPORT SYSTEM PERMEASE PROTEIN"/>
    <property type="match status" value="1"/>
</dbReference>
<gene>
    <name evidence="9" type="ORF">Aru02nite_62180</name>
</gene>
<dbReference type="CDD" id="cd06261">
    <property type="entry name" value="TM_PBP2"/>
    <property type="match status" value="1"/>
</dbReference>
<evidence type="ECO:0000256" key="2">
    <source>
        <dbReference type="ARBA" id="ARBA00022448"/>
    </source>
</evidence>
<dbReference type="EMBL" id="BOMB01000041">
    <property type="protein sequence ID" value="GID15329.1"/>
    <property type="molecule type" value="Genomic_DNA"/>
</dbReference>
<dbReference type="AlphaFoldDB" id="A0A8J3NGX1"/>
<evidence type="ECO:0000256" key="1">
    <source>
        <dbReference type="ARBA" id="ARBA00004651"/>
    </source>
</evidence>
<keyword evidence="4 7" id="KW-0812">Transmembrane</keyword>
<proteinExistence type="inferred from homology"/>
<keyword evidence="6 7" id="KW-0472">Membrane</keyword>
<dbReference type="GO" id="GO:0005886">
    <property type="term" value="C:plasma membrane"/>
    <property type="evidence" value="ECO:0007669"/>
    <property type="project" value="UniProtKB-SubCell"/>
</dbReference>
<dbReference type="SUPFAM" id="SSF161098">
    <property type="entry name" value="MetI-like"/>
    <property type="match status" value="1"/>
</dbReference>
<feature type="transmembrane region" description="Helical" evidence="7">
    <location>
        <begin position="180"/>
        <end position="198"/>
    </location>
</feature>
<evidence type="ECO:0000256" key="5">
    <source>
        <dbReference type="ARBA" id="ARBA00022989"/>
    </source>
</evidence>
<name>A0A8J3NGX1_9ACTN</name>
<evidence type="ECO:0000313" key="9">
    <source>
        <dbReference type="EMBL" id="GID15329.1"/>
    </source>
</evidence>